<reference evidence="1" key="1">
    <citation type="submission" date="2020-03" db="EMBL/GenBank/DDBJ databases">
        <title>Molecular networking-based the target discovery of potent antiproliferative macrolactams: 5/6/7/16 polycyclic ansamycins and glycosylated trienomycin from Streptomyces cacaoi subsp. asoensis.</title>
        <authorList>
            <person name="Liu L.-L."/>
        </authorList>
    </citation>
    <scope>NUCLEOTIDE SEQUENCE [LARGE SCALE GENOMIC DNA]</scope>
    <source>
        <strain evidence="1">H2S5</strain>
    </source>
</reference>
<sequence>MNEGLTLDGLAAPLRVLRLLTVDFGHLPAPQIDVSTVYPDQLGLRFHDDLSAFEAWRDALGIVPDSVVYREQGAGRTRVLKASTEYAGAVLELTGYGDVHAPAPVGAPA</sequence>
<protein>
    <submittedName>
        <fullName evidence="1">Uncharacterized protein</fullName>
    </submittedName>
</protein>
<evidence type="ECO:0000313" key="2">
    <source>
        <dbReference type="Proteomes" id="UP000502665"/>
    </source>
</evidence>
<dbReference type="EMBL" id="CP049838">
    <property type="protein sequence ID" value="QJT03177.1"/>
    <property type="molecule type" value="Genomic_DNA"/>
</dbReference>
<dbReference type="RefSeq" id="WP_171398648.1">
    <property type="nucleotide sequence ID" value="NZ_CP049838.1"/>
</dbReference>
<dbReference type="AlphaFoldDB" id="A0A6M4WRI9"/>
<proteinExistence type="predicted"/>
<organism evidence="1 2">
    <name type="scientific">Streptomyces asoensis</name>
    <dbReference type="NCBI Taxonomy" id="249586"/>
    <lineage>
        <taxon>Bacteria</taxon>
        <taxon>Bacillati</taxon>
        <taxon>Actinomycetota</taxon>
        <taxon>Actinomycetes</taxon>
        <taxon>Kitasatosporales</taxon>
        <taxon>Streptomycetaceae</taxon>
        <taxon>Streptomyces</taxon>
    </lineage>
</organism>
<dbReference type="Proteomes" id="UP000502665">
    <property type="component" value="Chromosome"/>
</dbReference>
<gene>
    <name evidence="1" type="ORF">G9272_25240</name>
</gene>
<evidence type="ECO:0000313" key="1">
    <source>
        <dbReference type="EMBL" id="QJT03177.1"/>
    </source>
</evidence>
<keyword evidence="2" id="KW-1185">Reference proteome</keyword>
<name>A0A6M4WRI9_9ACTN</name>
<accession>A0A6M4WRI9</accession>